<dbReference type="InterPro" id="IPR011990">
    <property type="entry name" value="TPR-like_helical_dom_sf"/>
</dbReference>
<name>A0ABT2WD65_9BACI</name>
<proteinExistence type="predicted"/>
<comment type="caution">
    <text evidence="1">The sequence shown here is derived from an EMBL/GenBank/DDBJ whole genome shotgun (WGS) entry which is preliminary data.</text>
</comment>
<protein>
    <submittedName>
        <fullName evidence="1">Tetratricopeptide repeat protein</fullName>
    </submittedName>
</protein>
<dbReference type="SUPFAM" id="SSF48452">
    <property type="entry name" value="TPR-like"/>
    <property type="match status" value="1"/>
</dbReference>
<gene>
    <name evidence="1" type="ORF">OEV82_00075</name>
</gene>
<keyword evidence="2" id="KW-1185">Reference proteome</keyword>
<evidence type="ECO:0000313" key="1">
    <source>
        <dbReference type="EMBL" id="MCU9592846.1"/>
    </source>
</evidence>
<dbReference type="Gene3D" id="1.25.40.10">
    <property type="entry name" value="Tetratricopeptide repeat domain"/>
    <property type="match status" value="1"/>
</dbReference>
<dbReference type="SUPFAM" id="SSF116965">
    <property type="entry name" value="Hypothetical protein MPN330"/>
    <property type="match status" value="1"/>
</dbReference>
<evidence type="ECO:0000313" key="2">
    <source>
        <dbReference type="Proteomes" id="UP001208656"/>
    </source>
</evidence>
<accession>A0ABT2WD65</accession>
<reference evidence="1 2" key="1">
    <citation type="submission" date="2022-10" db="EMBL/GenBank/DDBJ databases">
        <title>Description of Fervidibacillus gen. nov. in the family Fervidibacillaceae fam. nov. with two species, Fervidibacillus albus sp. nov., and Fervidibacillus halotolerans sp. nov., isolated from tidal flat sediments.</title>
        <authorList>
            <person name="Kwon K.K."/>
            <person name="Yang S.-H."/>
        </authorList>
    </citation>
    <scope>NUCLEOTIDE SEQUENCE [LARGE SCALE GENOMIC DNA]</scope>
    <source>
        <strain evidence="1 2">DSM 23332</strain>
    </source>
</reference>
<dbReference type="Pfam" id="PF14559">
    <property type="entry name" value="TPR_19"/>
    <property type="match status" value="1"/>
</dbReference>
<dbReference type="RefSeq" id="WP_263060613.1">
    <property type="nucleotide sequence ID" value="NZ_JAOUSE010000001.1"/>
</dbReference>
<dbReference type="EMBL" id="JAOUSE010000001">
    <property type="protein sequence ID" value="MCU9592846.1"/>
    <property type="molecule type" value="Genomic_DNA"/>
</dbReference>
<dbReference type="Proteomes" id="UP001208656">
    <property type="component" value="Unassembled WGS sequence"/>
</dbReference>
<organism evidence="1 2">
    <name type="scientific">Pallidibacillus thermolactis</name>
    <dbReference type="NCBI Taxonomy" id="251051"/>
    <lineage>
        <taxon>Bacteria</taxon>
        <taxon>Bacillati</taxon>
        <taxon>Bacillota</taxon>
        <taxon>Bacilli</taxon>
        <taxon>Bacillales</taxon>
        <taxon>Bacillaceae</taxon>
        <taxon>Pallidibacillus</taxon>
    </lineage>
</organism>
<sequence>MEKDPKANDNVIPFPQLELRLLNKGRLCLEEGNVKEAIEYLEEAKRIDDENPEILFTLTIAYVQQGNFSNAKLILEEMMRFGIGDYFEVVELYVTVLFQLHEYKKINTLLTMLLDEEQIPEHKLDQYRELLQLSQKLADEQKKKTNRDPKELFKGDFQKVLQNILELDLEDVHTFIHEIESFLRDDSKDAFVKTMIINALKEKGFERKIQVRKFNKSITLNPSSYFSVQDVPFSREVKQYIEKALRDDNPSLLENALTLCENFFFAIYPLEKEMTNPLQWAIAILAITASYFDQNLEEMAFIKTNAAHISEAEVEEAKAFVLHVEEHFMK</sequence>